<dbReference type="SUPFAM" id="SSF53335">
    <property type="entry name" value="S-adenosyl-L-methionine-dependent methyltransferases"/>
    <property type="match status" value="1"/>
</dbReference>
<accession>A0A2H5XFS2</accession>
<dbReference type="Pfam" id="PF08241">
    <property type="entry name" value="Methyltransf_11"/>
    <property type="match status" value="1"/>
</dbReference>
<evidence type="ECO:0000259" key="2">
    <source>
        <dbReference type="Pfam" id="PF08241"/>
    </source>
</evidence>
<dbReference type="InterPro" id="IPR013216">
    <property type="entry name" value="Methyltransf_11"/>
</dbReference>
<dbReference type="GO" id="GO:0032259">
    <property type="term" value="P:methylation"/>
    <property type="evidence" value="ECO:0007669"/>
    <property type="project" value="UniProtKB-KW"/>
</dbReference>
<dbReference type="GO" id="GO:0008757">
    <property type="term" value="F:S-adenosylmethionine-dependent methyltransferase activity"/>
    <property type="evidence" value="ECO:0007669"/>
    <property type="project" value="InterPro"/>
</dbReference>
<keyword evidence="3" id="KW-0808">Transferase</keyword>
<dbReference type="InterPro" id="IPR029063">
    <property type="entry name" value="SAM-dependent_MTases_sf"/>
</dbReference>
<evidence type="ECO:0000313" key="3">
    <source>
        <dbReference type="EMBL" id="GBD00021.1"/>
    </source>
</evidence>
<dbReference type="EC" id="2.1.1.-" evidence="3"/>
<keyword evidence="3" id="KW-0489">Methyltransferase</keyword>
<proteinExistence type="predicted"/>
<organism evidence="3 4">
    <name type="scientific">Candidatus Fervidibacter japonicus</name>
    <dbReference type="NCBI Taxonomy" id="2035412"/>
    <lineage>
        <taxon>Bacteria</taxon>
        <taxon>Candidatus Fervidibacterota</taxon>
        <taxon>Candidatus Fervidibacter</taxon>
    </lineage>
</organism>
<feature type="transmembrane region" description="Helical" evidence="1">
    <location>
        <begin position="128"/>
        <end position="151"/>
    </location>
</feature>
<dbReference type="AlphaFoldDB" id="A0A2H5XFS2"/>
<feature type="domain" description="Methyltransferase type 11" evidence="2">
    <location>
        <begin position="44"/>
        <end position="133"/>
    </location>
</feature>
<keyword evidence="1" id="KW-0472">Membrane</keyword>
<evidence type="ECO:0000256" key="1">
    <source>
        <dbReference type="SAM" id="Phobius"/>
    </source>
</evidence>
<reference evidence="4" key="1">
    <citation type="submission" date="2017-09" db="EMBL/GenBank/DDBJ databases">
        <title>Metaegenomics of thermophilic ammonia-oxidizing enrichment culture.</title>
        <authorList>
            <person name="Kato S."/>
            <person name="Suzuki K."/>
        </authorList>
    </citation>
    <scope>NUCLEOTIDE SEQUENCE [LARGE SCALE GENOMIC DNA]</scope>
</reference>
<dbReference type="CDD" id="cd02440">
    <property type="entry name" value="AdoMet_MTases"/>
    <property type="match status" value="1"/>
</dbReference>
<comment type="caution">
    <text evidence="3">The sequence shown here is derived from an EMBL/GenBank/DDBJ whole genome shotgun (WGS) entry which is preliminary data.</text>
</comment>
<evidence type="ECO:0000313" key="4">
    <source>
        <dbReference type="Proteomes" id="UP000236173"/>
    </source>
</evidence>
<dbReference type="Gene3D" id="3.40.50.150">
    <property type="entry name" value="Vaccinia Virus protein VP39"/>
    <property type="match status" value="1"/>
</dbReference>
<feature type="transmembrane region" description="Helical" evidence="1">
    <location>
        <begin position="171"/>
        <end position="189"/>
    </location>
</feature>
<protein>
    <submittedName>
        <fullName evidence="3">Putative S-adenosylmethionine-dependent methyltransferase</fullName>
        <ecNumber evidence="3">2.1.1.-</ecNumber>
    </submittedName>
</protein>
<keyword evidence="1" id="KW-0812">Transmembrane</keyword>
<sequence>MNAAELAKMAALEDHYWWFVGRRFIVGALLHRFGRPLSNPPLILDLGCGTGGSFSLLRHWGWVVGLDVSPVALQLARRRGVTALVLGDAQRLPFDDATFDVVAALDVLEHLDDDAQALWEIGRVLKPLGLLVFTVPAFMSLWSVHDIALAHRRRYLPSDLLPKLRRAGLKVRYWSFAICPLLPVVFVFRKIQNWLMQDREASTALIELPEPLNRALIALLRAEALLLLRWRLPFGVSVVGVAEKVP</sequence>
<dbReference type="Proteomes" id="UP000236173">
    <property type="component" value="Unassembled WGS sequence"/>
</dbReference>
<dbReference type="PANTHER" id="PTHR43591">
    <property type="entry name" value="METHYLTRANSFERASE"/>
    <property type="match status" value="1"/>
</dbReference>
<dbReference type="EMBL" id="BEHT01000047">
    <property type="protein sequence ID" value="GBD00021.1"/>
    <property type="molecule type" value="Genomic_DNA"/>
</dbReference>
<gene>
    <name evidence="3" type="ORF">HRbin17_02555</name>
</gene>
<name>A0A2H5XFS2_9BACT</name>
<keyword evidence="1" id="KW-1133">Transmembrane helix</keyword>